<sequence>MISPHVSEAVVLAHVRMISEVGDLVFTSEDSVQRLNVVGSIFKSNLIIRVMEDMFRHPLLKVALRL</sequence>
<feature type="non-terminal residue" evidence="1">
    <location>
        <position position="66"/>
    </location>
</feature>
<gene>
    <name evidence="1" type="primary">jg16491</name>
    <name evidence="1" type="ORF">PAEG_LOCUS1408</name>
</gene>
<feature type="non-terminal residue" evidence="1">
    <location>
        <position position="1"/>
    </location>
</feature>
<dbReference type="Proteomes" id="UP000838756">
    <property type="component" value="Unassembled WGS sequence"/>
</dbReference>
<proteinExistence type="predicted"/>
<protein>
    <submittedName>
        <fullName evidence="1">Jg16491 protein</fullName>
    </submittedName>
</protein>
<dbReference type="AlphaFoldDB" id="A0A8S4QIU3"/>
<dbReference type="EMBL" id="CAKXAJ010004916">
    <property type="protein sequence ID" value="CAH2208948.1"/>
    <property type="molecule type" value="Genomic_DNA"/>
</dbReference>
<comment type="caution">
    <text evidence="1">The sequence shown here is derived from an EMBL/GenBank/DDBJ whole genome shotgun (WGS) entry which is preliminary data.</text>
</comment>
<reference evidence="1" key="1">
    <citation type="submission" date="2022-03" db="EMBL/GenBank/DDBJ databases">
        <authorList>
            <person name="Lindestad O."/>
        </authorList>
    </citation>
    <scope>NUCLEOTIDE SEQUENCE</scope>
</reference>
<organism evidence="1 2">
    <name type="scientific">Pararge aegeria aegeria</name>
    <dbReference type="NCBI Taxonomy" id="348720"/>
    <lineage>
        <taxon>Eukaryota</taxon>
        <taxon>Metazoa</taxon>
        <taxon>Ecdysozoa</taxon>
        <taxon>Arthropoda</taxon>
        <taxon>Hexapoda</taxon>
        <taxon>Insecta</taxon>
        <taxon>Pterygota</taxon>
        <taxon>Neoptera</taxon>
        <taxon>Endopterygota</taxon>
        <taxon>Lepidoptera</taxon>
        <taxon>Glossata</taxon>
        <taxon>Ditrysia</taxon>
        <taxon>Papilionoidea</taxon>
        <taxon>Nymphalidae</taxon>
        <taxon>Satyrinae</taxon>
        <taxon>Satyrini</taxon>
        <taxon>Parargina</taxon>
        <taxon>Pararge</taxon>
    </lineage>
</organism>
<evidence type="ECO:0000313" key="2">
    <source>
        <dbReference type="Proteomes" id="UP000838756"/>
    </source>
</evidence>
<evidence type="ECO:0000313" key="1">
    <source>
        <dbReference type="EMBL" id="CAH2208948.1"/>
    </source>
</evidence>
<name>A0A8S4QIU3_9NEOP</name>
<accession>A0A8S4QIU3</accession>
<keyword evidence="2" id="KW-1185">Reference proteome</keyword>